<accession>F1Z366</accession>
<dbReference type="InParanoid" id="F1Z366"/>
<evidence type="ECO:0000313" key="2">
    <source>
        <dbReference type="EMBL" id="EGD60947.1"/>
    </source>
</evidence>
<reference evidence="2 3" key="1">
    <citation type="journal article" date="2012" name="J. Bacteriol.">
        <title>Draft Genome Sequence of Novosphingobium nitrogenifigens Y88T.</title>
        <authorList>
            <person name="Strabala T.J."/>
            <person name="Macdonald L."/>
            <person name="Liu V."/>
            <person name="Smit A.M."/>
        </authorList>
    </citation>
    <scope>NUCLEOTIDE SEQUENCE [LARGE SCALE GENOMIC DNA]</scope>
    <source>
        <strain evidence="2 3">DSM 19370</strain>
    </source>
</reference>
<proteinExistence type="predicted"/>
<keyword evidence="3" id="KW-1185">Reference proteome</keyword>
<comment type="caution">
    <text evidence="2">The sequence shown here is derived from an EMBL/GenBank/DDBJ whole genome shotgun (WGS) entry which is preliminary data.</text>
</comment>
<name>F1Z366_9SPHN</name>
<dbReference type="STRING" id="983920.Y88_3451"/>
<dbReference type="EMBL" id="AEWJ01000002">
    <property type="protein sequence ID" value="EGD60947.1"/>
    <property type="molecule type" value="Genomic_DNA"/>
</dbReference>
<dbReference type="AlphaFoldDB" id="F1Z366"/>
<keyword evidence="1" id="KW-0472">Membrane</keyword>
<keyword evidence="1" id="KW-1133">Transmembrane helix</keyword>
<organism evidence="2 3">
    <name type="scientific">Novosphingobium nitrogenifigens DSM 19370</name>
    <dbReference type="NCBI Taxonomy" id="983920"/>
    <lineage>
        <taxon>Bacteria</taxon>
        <taxon>Pseudomonadati</taxon>
        <taxon>Pseudomonadota</taxon>
        <taxon>Alphaproteobacteria</taxon>
        <taxon>Sphingomonadales</taxon>
        <taxon>Sphingomonadaceae</taxon>
        <taxon>Novosphingobium</taxon>
    </lineage>
</organism>
<evidence type="ECO:0000313" key="3">
    <source>
        <dbReference type="Proteomes" id="UP000004728"/>
    </source>
</evidence>
<gene>
    <name evidence="2" type="ORF">Y88_3451</name>
</gene>
<protein>
    <submittedName>
        <fullName evidence="2">Uncharacterized protein</fullName>
    </submittedName>
</protein>
<sequence>MVWIARLLLLIPALIAGRFISQDDPKYWIASFGIFLVLMVLMILFNMYIYPGKERGDD</sequence>
<keyword evidence="1" id="KW-0812">Transmembrane</keyword>
<dbReference type="Proteomes" id="UP000004728">
    <property type="component" value="Unassembled WGS sequence"/>
</dbReference>
<evidence type="ECO:0000256" key="1">
    <source>
        <dbReference type="SAM" id="Phobius"/>
    </source>
</evidence>
<dbReference type="RefSeq" id="WP_008071944.1">
    <property type="nucleotide sequence ID" value="NZ_AQWK01000014.1"/>
</dbReference>
<feature type="transmembrane region" description="Helical" evidence="1">
    <location>
        <begin position="28"/>
        <end position="50"/>
    </location>
</feature>
<dbReference type="HOGENOM" id="CLU_2974896_0_0_5"/>